<dbReference type="Gene3D" id="1.20.1290.10">
    <property type="entry name" value="AhpD-like"/>
    <property type="match status" value="2"/>
</dbReference>
<sequence length="392" mass="41596">MTTPSGTPTDLIGTLLAIDPGSPLARLRARRPEATRHTQGSYEALFAPAPPATSVTTTERFAAALRVARLHGDQVLAEHYTGQLLGAGGAGGAGGADGVTKELVAAVEDVRPLRPATEPSAPDPLSDRLRAILAHTDLLVLRPAAATPADLDALAEAGLDAAAIITVSQLIAYVSFQVRLLAGLALIRGDERPAPGPARGPLDAPRTGFTQEQLGWTPWLEPVAVEDVTDEQRAVLPGQRLQSPYFRLLALDPAVLGERTATDNGIFYTRGGLPRQERELAATVTSRVNGCVFCASVHSRFASQLSKRDEDVQRLLDEGVDTPLDDRWRAITDLSAALTTTPPTADHTHIAALRELGLDDLDILDATQAAAFFAWANRLMLTLGDPEPPAQP</sequence>
<dbReference type="NCBIfam" id="TIGR01926">
    <property type="entry name" value="peroxid_rel"/>
    <property type="match status" value="1"/>
</dbReference>
<dbReference type="SUPFAM" id="SSF69118">
    <property type="entry name" value="AhpD-like"/>
    <property type="match status" value="2"/>
</dbReference>
<comment type="caution">
    <text evidence="2">The sequence shown here is derived from an EMBL/GenBank/DDBJ whole genome shotgun (WGS) entry which is preliminary data.</text>
</comment>
<dbReference type="InterPro" id="IPR004675">
    <property type="entry name" value="AhpD_core"/>
</dbReference>
<dbReference type="Proteomes" id="UP001180754">
    <property type="component" value="Unassembled WGS sequence"/>
</dbReference>
<evidence type="ECO:0000313" key="2">
    <source>
        <dbReference type="EMBL" id="MDT0541619.1"/>
    </source>
</evidence>
<dbReference type="InterPro" id="IPR023982">
    <property type="entry name" value="CHP04029_CMD-like"/>
</dbReference>
<dbReference type="Pfam" id="PF02627">
    <property type="entry name" value="CMD"/>
    <property type="match status" value="1"/>
</dbReference>
<organism evidence="2 3">
    <name type="scientific">Streptomyces lonegramiae</name>
    <dbReference type="NCBI Taxonomy" id="3075524"/>
    <lineage>
        <taxon>Bacteria</taxon>
        <taxon>Bacillati</taxon>
        <taxon>Actinomycetota</taxon>
        <taxon>Actinomycetes</taxon>
        <taxon>Kitasatosporales</taxon>
        <taxon>Streptomycetaceae</taxon>
        <taxon>Streptomyces</taxon>
    </lineage>
</organism>
<dbReference type="InterPro" id="IPR029032">
    <property type="entry name" value="AhpD-like"/>
</dbReference>
<dbReference type="PANTHER" id="PTHR35446">
    <property type="entry name" value="SI:CH211-175M2.5"/>
    <property type="match status" value="1"/>
</dbReference>
<dbReference type="RefSeq" id="WP_311721894.1">
    <property type="nucleotide sequence ID" value="NZ_JAVRFD010000001.1"/>
</dbReference>
<accession>A0ABU2X855</accession>
<name>A0ABU2X855_9ACTN</name>
<reference evidence="2" key="1">
    <citation type="submission" date="2024-05" db="EMBL/GenBank/DDBJ databases">
        <title>30 novel species of actinomycetes from the DSMZ collection.</title>
        <authorList>
            <person name="Nouioui I."/>
        </authorList>
    </citation>
    <scope>NUCLEOTIDE SEQUENCE</scope>
    <source>
        <strain evidence="2">DSM 41529</strain>
    </source>
</reference>
<keyword evidence="3" id="KW-1185">Reference proteome</keyword>
<evidence type="ECO:0000259" key="1">
    <source>
        <dbReference type="Pfam" id="PF02627"/>
    </source>
</evidence>
<dbReference type="PANTHER" id="PTHR35446:SF2">
    <property type="entry name" value="CARBOXYMUCONOLACTONE DECARBOXYLASE-LIKE DOMAIN-CONTAINING PROTEIN"/>
    <property type="match status" value="1"/>
</dbReference>
<feature type="domain" description="Carboxymuconolactone decarboxylase-like" evidence="1">
    <location>
        <begin position="256"/>
        <end position="330"/>
    </location>
</feature>
<dbReference type="NCBIfam" id="TIGR04029">
    <property type="entry name" value="CMD_Avi_7170"/>
    <property type="match status" value="1"/>
</dbReference>
<dbReference type="NCBIfam" id="TIGR04030">
    <property type="entry name" value="perox_Avi_7169"/>
    <property type="match status" value="1"/>
</dbReference>
<dbReference type="InterPro" id="IPR010195">
    <property type="entry name" value="Uncharacterised_peroxidase-rel"/>
</dbReference>
<gene>
    <name evidence="2" type="ORF">RND15_02665</name>
</gene>
<evidence type="ECO:0000313" key="3">
    <source>
        <dbReference type="Proteomes" id="UP001180754"/>
    </source>
</evidence>
<dbReference type="NCBIfam" id="TIGR00778">
    <property type="entry name" value="ahpD_dom"/>
    <property type="match status" value="1"/>
</dbReference>
<proteinExistence type="predicted"/>
<protein>
    <submittedName>
        <fullName evidence="2">Alkylhydroperoxidase domain protein</fullName>
    </submittedName>
</protein>
<dbReference type="InterPro" id="IPR003779">
    <property type="entry name" value="CMD-like"/>
</dbReference>
<dbReference type="InterPro" id="IPR023923">
    <property type="entry name" value="AhpD_Avi7169"/>
</dbReference>
<dbReference type="EMBL" id="JAVRFD010000001">
    <property type="protein sequence ID" value="MDT0541619.1"/>
    <property type="molecule type" value="Genomic_DNA"/>
</dbReference>